<sequence>MVLKCILTEYIHDTYKIQELKVLAKTEHVEKMDENGFPRHQYLLGKKSLDQITVLSAAEQNKIPKKRERRTLSYQINAASGEAANGKK</sequence>
<dbReference type="EMBL" id="BMAW01001101">
    <property type="protein sequence ID" value="GFS72548.1"/>
    <property type="molecule type" value="Genomic_DNA"/>
</dbReference>
<organism evidence="1 2">
    <name type="scientific">Nephila pilipes</name>
    <name type="common">Giant wood spider</name>
    <name type="synonym">Nephila maculata</name>
    <dbReference type="NCBI Taxonomy" id="299642"/>
    <lineage>
        <taxon>Eukaryota</taxon>
        <taxon>Metazoa</taxon>
        <taxon>Ecdysozoa</taxon>
        <taxon>Arthropoda</taxon>
        <taxon>Chelicerata</taxon>
        <taxon>Arachnida</taxon>
        <taxon>Araneae</taxon>
        <taxon>Araneomorphae</taxon>
        <taxon>Entelegynae</taxon>
        <taxon>Araneoidea</taxon>
        <taxon>Nephilidae</taxon>
        <taxon>Nephila</taxon>
    </lineage>
</organism>
<reference evidence="1" key="1">
    <citation type="submission" date="2020-08" db="EMBL/GenBank/DDBJ databases">
        <title>Multicomponent nature underlies the extraordinary mechanical properties of spider dragline silk.</title>
        <authorList>
            <person name="Kono N."/>
            <person name="Nakamura H."/>
            <person name="Mori M."/>
            <person name="Yoshida Y."/>
            <person name="Ohtoshi R."/>
            <person name="Malay A.D."/>
            <person name="Moran D.A.P."/>
            <person name="Tomita M."/>
            <person name="Numata K."/>
            <person name="Arakawa K."/>
        </authorList>
    </citation>
    <scope>NUCLEOTIDE SEQUENCE</scope>
</reference>
<protein>
    <submittedName>
        <fullName evidence="1">Uncharacterized protein</fullName>
    </submittedName>
</protein>
<proteinExistence type="predicted"/>
<evidence type="ECO:0000313" key="1">
    <source>
        <dbReference type="EMBL" id="GFS72548.1"/>
    </source>
</evidence>
<gene>
    <name evidence="1" type="ORF">NPIL_568561</name>
</gene>
<keyword evidence="2" id="KW-1185">Reference proteome</keyword>
<accession>A0A8X6MQM5</accession>
<dbReference type="Proteomes" id="UP000887013">
    <property type="component" value="Unassembled WGS sequence"/>
</dbReference>
<dbReference type="AlphaFoldDB" id="A0A8X6MQM5"/>
<comment type="caution">
    <text evidence="1">The sequence shown here is derived from an EMBL/GenBank/DDBJ whole genome shotgun (WGS) entry which is preliminary data.</text>
</comment>
<evidence type="ECO:0000313" key="2">
    <source>
        <dbReference type="Proteomes" id="UP000887013"/>
    </source>
</evidence>
<name>A0A8X6MQM5_NEPPI</name>